<dbReference type="SUPFAM" id="SSF81452">
    <property type="entry name" value="Cytochrome c oxidase subunit III-like"/>
    <property type="match status" value="1"/>
</dbReference>
<accession>A0A2U3LDJ9</accession>
<proteinExistence type="inferred from homology"/>
<dbReference type="CDD" id="cd02862">
    <property type="entry name" value="NorE_like"/>
    <property type="match status" value="1"/>
</dbReference>
<sequence>MPGSQTMHSQAAAVHPEVHNPALLHHFAEPQQQRDAASLGMWIFLATEVMFFGGLFCAYLIYRIKYFGDFAAASQTLNAALGAANTVVLICSSLTVVLAVWAAQHARRTMLLVSLVLTIILGFAFLGIKADEYKEKFELHHVPGASFQFQKSIPGHPDQMANPQHAQIYFALYFIMTGLHALHMIVGIGIFTWLLYSAWRGRFTPEYNTPMEIGGLYWHFVDIIWIYLFPLLYLIDLHK</sequence>
<dbReference type="InterPro" id="IPR013833">
    <property type="entry name" value="Cyt_c_oxidase_su3_a-hlx"/>
</dbReference>
<dbReference type="Pfam" id="PF00510">
    <property type="entry name" value="COX3"/>
    <property type="match status" value="2"/>
</dbReference>
<evidence type="ECO:0000313" key="9">
    <source>
        <dbReference type="EMBL" id="SPF50004.1"/>
    </source>
</evidence>
<feature type="transmembrane region" description="Helical" evidence="7">
    <location>
        <begin position="170"/>
        <end position="196"/>
    </location>
</feature>
<dbReference type="InterPro" id="IPR024791">
    <property type="entry name" value="Cyt_c/ubiquinol_Oxase_su3"/>
</dbReference>
<keyword evidence="4 7" id="KW-1133">Transmembrane helix</keyword>
<evidence type="ECO:0000256" key="3">
    <source>
        <dbReference type="ARBA" id="ARBA00022692"/>
    </source>
</evidence>
<protein>
    <submittedName>
        <fullName evidence="9">Cytochrome caa3 oxidase, subunit III</fullName>
        <ecNumber evidence="9">1.9.3.1</ecNumber>
    </submittedName>
</protein>
<feature type="transmembrane region" description="Helical" evidence="7">
    <location>
        <begin position="39"/>
        <end position="62"/>
    </location>
</feature>
<dbReference type="Proteomes" id="UP000238701">
    <property type="component" value="Unassembled WGS sequence"/>
</dbReference>
<evidence type="ECO:0000256" key="2">
    <source>
        <dbReference type="ARBA" id="ARBA00010581"/>
    </source>
</evidence>
<evidence type="ECO:0000256" key="1">
    <source>
        <dbReference type="ARBA" id="ARBA00004141"/>
    </source>
</evidence>
<evidence type="ECO:0000256" key="5">
    <source>
        <dbReference type="ARBA" id="ARBA00023136"/>
    </source>
</evidence>
<dbReference type="PROSITE" id="PS50253">
    <property type="entry name" value="COX3"/>
    <property type="match status" value="1"/>
</dbReference>
<evidence type="ECO:0000313" key="10">
    <source>
        <dbReference type="Proteomes" id="UP000238701"/>
    </source>
</evidence>
<feature type="transmembrane region" description="Helical" evidence="7">
    <location>
        <begin position="216"/>
        <end position="235"/>
    </location>
</feature>
<dbReference type="EC" id="1.9.3.1" evidence="9"/>
<feature type="transmembrane region" description="Helical" evidence="7">
    <location>
        <begin position="109"/>
        <end position="128"/>
    </location>
</feature>
<organism evidence="9 10">
    <name type="scientific">Candidatus Sulfotelmatobacter kueseliae</name>
    <dbReference type="NCBI Taxonomy" id="2042962"/>
    <lineage>
        <taxon>Bacteria</taxon>
        <taxon>Pseudomonadati</taxon>
        <taxon>Acidobacteriota</taxon>
        <taxon>Terriglobia</taxon>
        <taxon>Terriglobales</taxon>
        <taxon>Candidatus Korobacteraceae</taxon>
        <taxon>Candidatus Sulfotelmatobacter</taxon>
    </lineage>
</organism>
<evidence type="ECO:0000256" key="6">
    <source>
        <dbReference type="RuleBase" id="RU003376"/>
    </source>
</evidence>
<feature type="transmembrane region" description="Helical" evidence="7">
    <location>
        <begin position="83"/>
        <end position="103"/>
    </location>
</feature>
<dbReference type="GO" id="GO:0019646">
    <property type="term" value="P:aerobic electron transport chain"/>
    <property type="evidence" value="ECO:0007669"/>
    <property type="project" value="InterPro"/>
</dbReference>
<dbReference type="EMBL" id="OMOD01000197">
    <property type="protein sequence ID" value="SPF50004.1"/>
    <property type="molecule type" value="Genomic_DNA"/>
</dbReference>
<feature type="domain" description="Heme-copper oxidase subunit III family profile" evidence="8">
    <location>
        <begin position="39"/>
        <end position="237"/>
    </location>
</feature>
<comment type="similarity">
    <text evidence="2 6">Belongs to the cytochrome c oxidase subunit 3 family.</text>
</comment>
<evidence type="ECO:0000256" key="7">
    <source>
        <dbReference type="SAM" id="Phobius"/>
    </source>
</evidence>
<dbReference type="GO" id="GO:0016491">
    <property type="term" value="F:oxidoreductase activity"/>
    <property type="evidence" value="ECO:0007669"/>
    <property type="project" value="UniProtKB-KW"/>
</dbReference>
<reference evidence="10" key="1">
    <citation type="submission" date="2018-02" db="EMBL/GenBank/DDBJ databases">
        <authorList>
            <person name="Hausmann B."/>
        </authorList>
    </citation>
    <scope>NUCLEOTIDE SEQUENCE [LARGE SCALE GENOMIC DNA]</scope>
    <source>
        <strain evidence="10">Peat soil MAG SbA1</strain>
    </source>
</reference>
<keyword evidence="5 7" id="KW-0472">Membrane</keyword>
<dbReference type="PANTHER" id="PTHR11403">
    <property type="entry name" value="CYTOCHROME C OXIDASE SUBUNIT III"/>
    <property type="match status" value="1"/>
</dbReference>
<name>A0A2U3LDJ9_9BACT</name>
<dbReference type="InterPro" id="IPR035973">
    <property type="entry name" value="Cyt_c_oxidase_su3-like_sf"/>
</dbReference>
<keyword evidence="3 6" id="KW-0812">Transmembrane</keyword>
<dbReference type="GO" id="GO:0004129">
    <property type="term" value="F:cytochrome-c oxidase activity"/>
    <property type="evidence" value="ECO:0007669"/>
    <property type="project" value="InterPro"/>
</dbReference>
<dbReference type="GO" id="GO:0005886">
    <property type="term" value="C:plasma membrane"/>
    <property type="evidence" value="ECO:0007669"/>
    <property type="project" value="UniProtKB-SubCell"/>
</dbReference>
<keyword evidence="9" id="KW-0560">Oxidoreductase</keyword>
<dbReference type="AlphaFoldDB" id="A0A2U3LDJ9"/>
<gene>
    <name evidence="9" type="primary">ctaE</name>
    <name evidence="9" type="ORF">SBA1_980011</name>
</gene>
<dbReference type="Gene3D" id="1.20.120.80">
    <property type="entry name" value="Cytochrome c oxidase, subunit III, four-helix bundle"/>
    <property type="match status" value="1"/>
</dbReference>
<dbReference type="InterPro" id="IPR000298">
    <property type="entry name" value="Cyt_c_oxidase-like_su3"/>
</dbReference>
<evidence type="ECO:0000256" key="4">
    <source>
        <dbReference type="ARBA" id="ARBA00022989"/>
    </source>
</evidence>
<comment type="subcellular location">
    <subcellularLocation>
        <location evidence="6">Cell membrane</location>
        <topology evidence="6">Multi-pass membrane protein</topology>
    </subcellularLocation>
    <subcellularLocation>
        <location evidence="1">Membrane</location>
        <topology evidence="1">Multi-pass membrane protein</topology>
    </subcellularLocation>
</comment>
<dbReference type="PANTHER" id="PTHR11403:SF6">
    <property type="entry name" value="NITRIC OXIDE REDUCTASE SUBUNIT E"/>
    <property type="match status" value="1"/>
</dbReference>
<evidence type="ECO:0000259" key="8">
    <source>
        <dbReference type="PROSITE" id="PS50253"/>
    </source>
</evidence>